<keyword evidence="8 13" id="KW-1133">Transmembrane helix</keyword>
<dbReference type="InterPro" id="IPR035985">
    <property type="entry name" value="Ubiquitin-activating_enz"/>
</dbReference>
<evidence type="ECO:0000256" key="11">
    <source>
        <dbReference type="ARBA" id="ARBA00060084"/>
    </source>
</evidence>
<dbReference type="GO" id="GO:0005524">
    <property type="term" value="F:ATP binding"/>
    <property type="evidence" value="ECO:0007669"/>
    <property type="project" value="UniProtKB-KW"/>
</dbReference>
<evidence type="ECO:0000256" key="6">
    <source>
        <dbReference type="ARBA" id="ARBA00022787"/>
    </source>
</evidence>
<comment type="caution">
    <text evidence="15">The sequence shown here is derived from an EMBL/GenBank/DDBJ whole genome shotgun (WGS) entry which is preliminary data.</text>
</comment>
<comment type="subcellular location">
    <subcellularLocation>
        <location evidence="1">Mitochondrion outer membrane</location>
        <topology evidence="1">Multi-pass membrane protein</topology>
    </subcellularLocation>
</comment>
<keyword evidence="3" id="KW-0436">Ligase</keyword>
<dbReference type="GO" id="GO:0061504">
    <property type="term" value="P:cyclic threonylcarbamoyladenosine biosynthetic process"/>
    <property type="evidence" value="ECO:0007669"/>
    <property type="project" value="TreeGrafter"/>
</dbReference>
<dbReference type="EMBL" id="JAVRRJ010000004">
    <property type="protein sequence ID" value="KAK5085773.1"/>
    <property type="molecule type" value="Genomic_DNA"/>
</dbReference>
<dbReference type="Proteomes" id="UP001309876">
    <property type="component" value="Unassembled WGS sequence"/>
</dbReference>
<keyword evidence="7" id="KW-0067">ATP-binding</keyword>
<dbReference type="Pfam" id="PF00899">
    <property type="entry name" value="ThiF"/>
    <property type="match status" value="1"/>
</dbReference>
<evidence type="ECO:0000313" key="16">
    <source>
        <dbReference type="Proteomes" id="UP001309876"/>
    </source>
</evidence>
<evidence type="ECO:0000256" key="2">
    <source>
        <dbReference type="ARBA" id="ARBA00009919"/>
    </source>
</evidence>
<proteinExistence type="inferred from homology"/>
<evidence type="ECO:0000256" key="8">
    <source>
        <dbReference type="ARBA" id="ARBA00022989"/>
    </source>
</evidence>
<keyword evidence="9" id="KW-0496">Mitochondrion</keyword>
<evidence type="ECO:0000256" key="3">
    <source>
        <dbReference type="ARBA" id="ARBA00022598"/>
    </source>
</evidence>
<dbReference type="GO" id="GO:0061503">
    <property type="term" value="F:tRNA threonylcarbamoyladenosine dehydratase"/>
    <property type="evidence" value="ECO:0007669"/>
    <property type="project" value="TreeGrafter"/>
</dbReference>
<evidence type="ECO:0000256" key="10">
    <source>
        <dbReference type="ARBA" id="ARBA00023136"/>
    </source>
</evidence>
<evidence type="ECO:0000256" key="9">
    <source>
        <dbReference type="ARBA" id="ARBA00023128"/>
    </source>
</evidence>
<evidence type="ECO:0000256" key="7">
    <source>
        <dbReference type="ARBA" id="ARBA00022840"/>
    </source>
</evidence>
<dbReference type="SUPFAM" id="SSF69572">
    <property type="entry name" value="Activating enzymes of the ubiquitin-like proteins"/>
    <property type="match status" value="1"/>
</dbReference>
<evidence type="ECO:0000256" key="12">
    <source>
        <dbReference type="SAM" id="MobiDB-lite"/>
    </source>
</evidence>
<dbReference type="InterPro" id="IPR000594">
    <property type="entry name" value="ThiF_NAD_FAD-bd"/>
</dbReference>
<keyword evidence="5" id="KW-0547">Nucleotide-binding</keyword>
<dbReference type="GO" id="GO:0008641">
    <property type="term" value="F:ubiquitin-like modifier activating enzyme activity"/>
    <property type="evidence" value="ECO:0007669"/>
    <property type="project" value="InterPro"/>
</dbReference>
<evidence type="ECO:0000313" key="15">
    <source>
        <dbReference type="EMBL" id="KAK5085773.1"/>
    </source>
</evidence>
<evidence type="ECO:0000256" key="13">
    <source>
        <dbReference type="SAM" id="Phobius"/>
    </source>
</evidence>
<keyword evidence="6" id="KW-1000">Mitochondrion outer membrane</keyword>
<keyword evidence="4 13" id="KW-0812">Transmembrane</keyword>
<evidence type="ECO:0000256" key="5">
    <source>
        <dbReference type="ARBA" id="ARBA00022741"/>
    </source>
</evidence>
<comment type="similarity">
    <text evidence="2">Belongs to the HesA/MoeB/ThiF family.</text>
</comment>
<accession>A0AAN7T0P0</accession>
<dbReference type="FunFam" id="3.40.50.720:FF:000125">
    <property type="entry name" value="tRNA threonylcarbamoyladenosine dehydratase 2-like"/>
    <property type="match status" value="1"/>
</dbReference>
<evidence type="ECO:0000256" key="4">
    <source>
        <dbReference type="ARBA" id="ARBA00022692"/>
    </source>
</evidence>
<organism evidence="15 16">
    <name type="scientific">Lithohypha guttulata</name>
    <dbReference type="NCBI Taxonomy" id="1690604"/>
    <lineage>
        <taxon>Eukaryota</taxon>
        <taxon>Fungi</taxon>
        <taxon>Dikarya</taxon>
        <taxon>Ascomycota</taxon>
        <taxon>Pezizomycotina</taxon>
        <taxon>Eurotiomycetes</taxon>
        <taxon>Chaetothyriomycetidae</taxon>
        <taxon>Chaetothyriales</taxon>
        <taxon>Trichomeriaceae</taxon>
        <taxon>Lithohypha</taxon>
    </lineage>
</organism>
<evidence type="ECO:0000256" key="1">
    <source>
        <dbReference type="ARBA" id="ARBA00004374"/>
    </source>
</evidence>
<dbReference type="CDD" id="cd00755">
    <property type="entry name" value="YgdL_like"/>
    <property type="match status" value="1"/>
</dbReference>
<sequence length="516" mass="57002">MLGSQWLQRHSETAKTIAVFACGAVTATTIYHVLLTTRRQKATLKLKESIPDQPHDQPASQLTEYGSAPQPSITSAEDTKAAKIAARARKGDFDEELIFEQLARNRIFLKDEGLAKLRNAFVVVIGLGGVGSHCVAALVRSGVSKIRIVDFDQVTLSSLNRHALATLADVGTPKVHCVRRRLEQICPWARIESRNELFSSQSAESLLAAWDYELHDGEDRDQEPDWVVDAIDNIDTKVQLLHYCTLHNIKVISAMGAGIKSDPTKICVGDISTSIEDPLSKATRRRLKLLGVSTGIPVVFSTEKPGPGKAALMPIADSEVEKGNVGDLGVLPDFRVRILPVLGTMPAMFGYTLASHVICSVAEYPIEYSVGDRGRDKMYEAILSALQGLEERLARSVNGQDAVGLKIPISRDDVAYLVEEVFRGRSVVSGLTTRLVLVRWNRPESGTNMNRAYEVEGQKTSNLKIPDLVLMTKEEAQRHEKEILKGTKSPEDIYEQDVLALVESRHQEEHAFSKYR</sequence>
<comment type="function">
    <text evidence="11">Catalyzes the ATP-dependent dehydration of threonylcarbamoyladenosine at position 37 (t(6)A37) to form cyclic t(6)A37 (ct(6)A37) in tRNAs that read codons beginning with adenine.</text>
</comment>
<reference evidence="15 16" key="1">
    <citation type="submission" date="2023-08" db="EMBL/GenBank/DDBJ databases">
        <title>Black Yeasts Isolated from many extreme environments.</title>
        <authorList>
            <person name="Coleine C."/>
            <person name="Stajich J.E."/>
            <person name="Selbmann L."/>
        </authorList>
    </citation>
    <scope>NUCLEOTIDE SEQUENCE [LARGE SCALE GENOMIC DNA]</scope>
    <source>
        <strain evidence="15 16">CCFEE 5910</strain>
    </source>
</reference>
<dbReference type="Gene3D" id="3.40.50.720">
    <property type="entry name" value="NAD(P)-binding Rossmann-like Domain"/>
    <property type="match status" value="1"/>
</dbReference>
<keyword evidence="10 13" id="KW-0472">Membrane</keyword>
<dbReference type="InterPro" id="IPR045886">
    <property type="entry name" value="ThiF/MoeB/HesA"/>
</dbReference>
<dbReference type="PANTHER" id="PTHR43267">
    <property type="entry name" value="TRNA THREONYLCARBAMOYLADENOSINE DEHYDRATASE"/>
    <property type="match status" value="1"/>
</dbReference>
<protein>
    <recommendedName>
        <fullName evidence="14">THIF-type NAD/FAD binding fold domain-containing protein</fullName>
    </recommendedName>
</protein>
<gene>
    <name evidence="15" type="ORF">LTR05_005061</name>
</gene>
<name>A0AAN7T0P0_9EURO</name>
<evidence type="ECO:0000259" key="14">
    <source>
        <dbReference type="Pfam" id="PF00899"/>
    </source>
</evidence>
<dbReference type="PANTHER" id="PTHR43267:SF2">
    <property type="entry name" value="TRNA THREONYLCARBAMOYLADENOSINE DEHYDRATASE 1-RELATED"/>
    <property type="match status" value="1"/>
</dbReference>
<keyword evidence="16" id="KW-1185">Reference proteome</keyword>
<dbReference type="GO" id="GO:0005741">
    <property type="term" value="C:mitochondrial outer membrane"/>
    <property type="evidence" value="ECO:0007669"/>
    <property type="project" value="UniProtKB-SubCell"/>
</dbReference>
<dbReference type="AlphaFoldDB" id="A0AAN7T0P0"/>
<feature type="compositionally biased region" description="Polar residues" evidence="12">
    <location>
        <begin position="58"/>
        <end position="76"/>
    </location>
</feature>
<feature type="domain" description="THIF-type NAD/FAD binding fold" evidence="14">
    <location>
        <begin position="104"/>
        <end position="366"/>
    </location>
</feature>
<feature type="region of interest" description="Disordered" evidence="12">
    <location>
        <begin position="48"/>
        <end position="79"/>
    </location>
</feature>
<feature type="transmembrane region" description="Helical" evidence="13">
    <location>
        <begin position="120"/>
        <end position="139"/>
    </location>
</feature>
<feature type="transmembrane region" description="Helical" evidence="13">
    <location>
        <begin position="16"/>
        <end position="35"/>
    </location>
</feature>